<dbReference type="EC" id="5.4.3.8" evidence="8"/>
<dbReference type="GO" id="GO:0008483">
    <property type="term" value="F:transaminase activity"/>
    <property type="evidence" value="ECO:0007669"/>
    <property type="project" value="InterPro"/>
</dbReference>
<dbReference type="InterPro" id="IPR015422">
    <property type="entry name" value="PyrdxlP-dep_Trfase_small"/>
</dbReference>
<comment type="pathway">
    <text evidence="3">Porphyrin-containing compound metabolism; protoporphyrin-IX biosynthesis; 5-aminolevulinate from L-glutamyl-tRNA(Glu): step 2/2.</text>
</comment>
<evidence type="ECO:0000256" key="8">
    <source>
        <dbReference type="HAMAP-Rule" id="MF_00375"/>
    </source>
</evidence>
<keyword evidence="5 8" id="KW-0663">Pyridoxal phosphate</keyword>
<dbReference type="HAMAP" id="MF_00375">
    <property type="entry name" value="HemL_aminotrans_3"/>
    <property type="match status" value="1"/>
</dbReference>
<dbReference type="GO" id="GO:0006782">
    <property type="term" value="P:protoporphyrinogen IX biosynthetic process"/>
    <property type="evidence" value="ECO:0007669"/>
    <property type="project" value="UniProtKB-UniRule"/>
</dbReference>
<evidence type="ECO:0000313" key="10">
    <source>
        <dbReference type="Proteomes" id="UP000199671"/>
    </source>
</evidence>
<dbReference type="Proteomes" id="UP000199671">
    <property type="component" value="Unassembled WGS sequence"/>
</dbReference>
<comment type="similarity">
    <text evidence="4 8">Belongs to the class-III pyridoxal-phosphate-dependent aminotransferase family. HemL subfamily.</text>
</comment>
<dbReference type="GO" id="GO:0042286">
    <property type="term" value="F:glutamate-1-semialdehyde 2,1-aminomutase activity"/>
    <property type="evidence" value="ECO:0007669"/>
    <property type="project" value="UniProtKB-UniRule"/>
</dbReference>
<protein>
    <recommendedName>
        <fullName evidence="8">Glutamate-1-semialdehyde 2,1-aminomutase</fullName>
        <shortName evidence="8">GSA</shortName>
        <ecNumber evidence="8">5.4.3.8</ecNumber>
    </recommendedName>
    <alternativeName>
        <fullName evidence="8">Glutamate-1-semialdehyde aminotransferase</fullName>
        <shortName evidence="8">GSA-AT</shortName>
    </alternativeName>
</protein>
<dbReference type="EMBL" id="FNHU01000001">
    <property type="protein sequence ID" value="SDM30677.1"/>
    <property type="molecule type" value="Genomic_DNA"/>
</dbReference>
<keyword evidence="7 8" id="KW-0627">Porphyrin biosynthesis</keyword>
<proteinExistence type="inferred from homology"/>
<dbReference type="Pfam" id="PF00202">
    <property type="entry name" value="Aminotran_3"/>
    <property type="match status" value="2"/>
</dbReference>
<evidence type="ECO:0000256" key="3">
    <source>
        <dbReference type="ARBA" id="ARBA00004819"/>
    </source>
</evidence>
<keyword evidence="6 8" id="KW-0413">Isomerase</keyword>
<dbReference type="Gene3D" id="3.90.1150.10">
    <property type="entry name" value="Aspartate Aminotransferase, domain 1"/>
    <property type="match status" value="2"/>
</dbReference>
<evidence type="ECO:0000256" key="2">
    <source>
        <dbReference type="ARBA" id="ARBA00001933"/>
    </source>
</evidence>
<evidence type="ECO:0000256" key="5">
    <source>
        <dbReference type="ARBA" id="ARBA00022898"/>
    </source>
</evidence>
<dbReference type="PANTHER" id="PTHR43713">
    <property type="entry name" value="GLUTAMATE-1-SEMIALDEHYDE 2,1-AMINOMUTASE"/>
    <property type="match status" value="1"/>
</dbReference>
<keyword evidence="8" id="KW-0963">Cytoplasm</keyword>
<dbReference type="AlphaFoldDB" id="A0A1G9S5S5"/>
<sequence>MPSTPTNADLFAAARSVIPGGVDSPVRAFGSVGGTPAFITGARGARVIDAEGREYVDLVGSWGPALLGHAHPEVVAAVQAAAARGLSFGAPTAAETELAEAVRRRVPPVERLRLVSTGTEATMTTVRLARGFTGRDLVVKFAGCYHGHSDGLLSAAGSGVATGGLPGSVGVPQAVAAQTLVLPYNDVESLEACFAARGQEIAAVITEPAPANMGVVPPAPGFNAAIRRVTAAHGALMIADEVLSGFRVGPAGFWGLEAVDGWTAAAAAPAPHHASQPGSAPTETARTGAAGFDDYATAVPFTPSWPGGPGGHDADWREQAAWAPDLFTFGKVIGGGMPLAAVGGRAEVMDLLAPLGPVYQAGTLSGNPLATAAGLATLALADAAVYDTVAHRAREIGAIVGAALEDEGVPHRVQYSGSLFSVMFGPAAAAEGVRDYEAARAQETWRFAPFFHAFLDAGVALPPSVFEAWFISAAHGDAEVERIATAAPAAARAAAAARPD</sequence>
<reference evidence="9 10" key="1">
    <citation type="submission" date="2016-10" db="EMBL/GenBank/DDBJ databases">
        <authorList>
            <person name="de Groot N.N."/>
        </authorList>
    </citation>
    <scope>NUCLEOTIDE SEQUENCE [LARGE SCALE GENOMIC DNA]</scope>
    <source>
        <strain evidence="9 10">KPR-7B</strain>
    </source>
</reference>
<evidence type="ECO:0000256" key="6">
    <source>
        <dbReference type="ARBA" id="ARBA00023235"/>
    </source>
</evidence>
<organism evidence="9 10">
    <name type="scientific">Actinomyces ruminicola</name>
    <dbReference type="NCBI Taxonomy" id="332524"/>
    <lineage>
        <taxon>Bacteria</taxon>
        <taxon>Bacillati</taxon>
        <taxon>Actinomycetota</taxon>
        <taxon>Actinomycetes</taxon>
        <taxon>Actinomycetales</taxon>
        <taxon>Actinomycetaceae</taxon>
        <taxon>Actinomyces</taxon>
    </lineage>
</organism>
<evidence type="ECO:0000256" key="1">
    <source>
        <dbReference type="ARBA" id="ARBA00001579"/>
    </source>
</evidence>
<evidence type="ECO:0000256" key="7">
    <source>
        <dbReference type="ARBA" id="ARBA00023244"/>
    </source>
</evidence>
<dbReference type="InterPro" id="IPR015421">
    <property type="entry name" value="PyrdxlP-dep_Trfase_major"/>
</dbReference>
<dbReference type="PANTHER" id="PTHR43713:SF3">
    <property type="entry name" value="GLUTAMATE-1-SEMIALDEHYDE 2,1-AMINOMUTASE 1, CHLOROPLASTIC-RELATED"/>
    <property type="match status" value="1"/>
</dbReference>
<dbReference type="GO" id="GO:0005737">
    <property type="term" value="C:cytoplasm"/>
    <property type="evidence" value="ECO:0007669"/>
    <property type="project" value="UniProtKB-SubCell"/>
</dbReference>
<dbReference type="Gene3D" id="3.40.640.10">
    <property type="entry name" value="Type I PLP-dependent aspartate aminotransferase-like (Major domain)"/>
    <property type="match status" value="2"/>
</dbReference>
<dbReference type="RefSeq" id="WP_092607192.1">
    <property type="nucleotide sequence ID" value="NZ_FNHU01000001.1"/>
</dbReference>
<dbReference type="SUPFAM" id="SSF53383">
    <property type="entry name" value="PLP-dependent transferases"/>
    <property type="match status" value="2"/>
</dbReference>
<dbReference type="InterPro" id="IPR004639">
    <property type="entry name" value="4pyrrol_synth_GluAld_NH2Trfase"/>
</dbReference>
<dbReference type="InterPro" id="IPR005814">
    <property type="entry name" value="Aminotrans_3"/>
</dbReference>
<evidence type="ECO:0000313" key="9">
    <source>
        <dbReference type="EMBL" id="SDM30677.1"/>
    </source>
</evidence>
<dbReference type="GO" id="GO:0030170">
    <property type="term" value="F:pyridoxal phosphate binding"/>
    <property type="evidence" value="ECO:0007669"/>
    <property type="project" value="InterPro"/>
</dbReference>
<accession>A0A1G9S5S5</accession>
<dbReference type="InterPro" id="IPR015424">
    <property type="entry name" value="PyrdxlP-dep_Trfase"/>
</dbReference>
<feature type="modified residue" description="N6-(pyridoxal phosphate)lysine" evidence="8">
    <location>
        <position position="331"/>
    </location>
</feature>
<name>A0A1G9S5S5_9ACTO</name>
<evidence type="ECO:0000256" key="4">
    <source>
        <dbReference type="ARBA" id="ARBA00008981"/>
    </source>
</evidence>
<dbReference type="OrthoDB" id="9801052at2"/>
<comment type="subcellular location">
    <subcellularLocation>
        <location evidence="8">Cytoplasm</location>
    </subcellularLocation>
</comment>
<gene>
    <name evidence="8" type="primary">hemL</name>
    <name evidence="9" type="ORF">SAMN04487766_101294</name>
</gene>
<comment type="cofactor">
    <cofactor evidence="2 8">
        <name>pyridoxal 5'-phosphate</name>
        <dbReference type="ChEBI" id="CHEBI:597326"/>
    </cofactor>
</comment>
<dbReference type="UniPathway" id="UPA00251">
    <property type="reaction ID" value="UER00317"/>
</dbReference>
<comment type="subunit">
    <text evidence="8">Homodimer.</text>
</comment>
<comment type="catalytic activity">
    <reaction evidence="1 8">
        <text>(S)-4-amino-5-oxopentanoate = 5-aminolevulinate</text>
        <dbReference type="Rhea" id="RHEA:14265"/>
        <dbReference type="ChEBI" id="CHEBI:57501"/>
        <dbReference type="ChEBI" id="CHEBI:356416"/>
        <dbReference type="EC" id="5.4.3.8"/>
    </reaction>
</comment>